<accession>A0ABR3GDW1</accession>
<gene>
    <name evidence="13" type="primary">SHE9</name>
    <name evidence="13" type="ORF">Q9L58_007086</name>
</gene>
<keyword evidence="3 10" id="KW-0999">Mitochondrion inner membrane</keyword>
<evidence type="ECO:0000313" key="13">
    <source>
        <dbReference type="EMBL" id="KAL0633985.1"/>
    </source>
</evidence>
<feature type="compositionally biased region" description="Gly residues" evidence="12">
    <location>
        <begin position="67"/>
        <end position="76"/>
    </location>
</feature>
<keyword evidence="14" id="KW-1185">Reference proteome</keyword>
<evidence type="ECO:0000256" key="9">
    <source>
        <dbReference type="ARBA" id="ARBA00024807"/>
    </source>
</evidence>
<dbReference type="PANTHER" id="PTHR31961">
    <property type="entry name" value="SENSITIVE TO HIGH EXPRESSION PROTEIN 9, MITOCHONDRIAL"/>
    <property type="match status" value="1"/>
</dbReference>
<keyword evidence="8 10" id="KW-0472">Membrane</keyword>
<evidence type="ECO:0000256" key="5">
    <source>
        <dbReference type="ARBA" id="ARBA00022989"/>
    </source>
</evidence>
<dbReference type="EMBL" id="JBBBZM010000107">
    <property type="protein sequence ID" value="KAL0633985.1"/>
    <property type="molecule type" value="Genomic_DNA"/>
</dbReference>
<evidence type="ECO:0000256" key="12">
    <source>
        <dbReference type="SAM" id="MobiDB-lite"/>
    </source>
</evidence>
<comment type="subcellular location">
    <subcellularLocation>
        <location evidence="10">Mitochondrion inner membrane</location>
        <topology evidence="10">Multi-pass membrane protein</topology>
    </subcellularLocation>
</comment>
<name>A0ABR3GDW1_9PEZI</name>
<evidence type="ECO:0000256" key="2">
    <source>
        <dbReference type="ARBA" id="ARBA00022692"/>
    </source>
</evidence>
<keyword evidence="6 11" id="KW-0175">Coiled coil</keyword>
<proteinExistence type="inferred from homology"/>
<keyword evidence="2 10" id="KW-0812">Transmembrane</keyword>
<protein>
    <recommendedName>
        <fullName evidence="10">Sensitive to high expression protein 9, mitochondrial</fullName>
    </recommendedName>
</protein>
<comment type="similarity">
    <text evidence="1 10">Belongs to the SHE9 family.</text>
</comment>
<evidence type="ECO:0000256" key="10">
    <source>
        <dbReference type="RuleBase" id="RU364128"/>
    </source>
</evidence>
<comment type="caution">
    <text evidence="13">The sequence shown here is derived from an EMBL/GenBank/DDBJ whole genome shotgun (WGS) entry which is preliminary data.</text>
</comment>
<evidence type="ECO:0000313" key="14">
    <source>
        <dbReference type="Proteomes" id="UP001447188"/>
    </source>
</evidence>
<keyword evidence="5 10" id="KW-1133">Transmembrane helix</keyword>
<comment type="subunit">
    <text evidence="10">Homooligomer.</text>
</comment>
<feature type="region of interest" description="Disordered" evidence="12">
    <location>
        <begin position="65"/>
        <end position="98"/>
    </location>
</feature>
<evidence type="ECO:0000256" key="6">
    <source>
        <dbReference type="ARBA" id="ARBA00023054"/>
    </source>
</evidence>
<keyword evidence="4 10" id="KW-0809">Transit peptide</keyword>
<evidence type="ECO:0000256" key="3">
    <source>
        <dbReference type="ARBA" id="ARBA00022792"/>
    </source>
</evidence>
<evidence type="ECO:0000256" key="1">
    <source>
        <dbReference type="ARBA" id="ARBA00007472"/>
    </source>
</evidence>
<dbReference type="InterPro" id="IPR008839">
    <property type="entry name" value="MDM33_fungi"/>
</dbReference>
<dbReference type="Pfam" id="PF05546">
    <property type="entry name" value="She9_MDM33"/>
    <property type="match status" value="1"/>
</dbReference>
<comment type="function">
    <text evidence="9">Required for the maintenance of the structure of the mitochondrial inner membrane. Involved in mitochondrial morphology. Causes growth arrest when highly overexpressed.</text>
</comment>
<feature type="coiled-coil region" evidence="11">
    <location>
        <begin position="139"/>
        <end position="187"/>
    </location>
</feature>
<dbReference type="PANTHER" id="PTHR31961:SF3">
    <property type="entry name" value="SENSITIVE TO HIGH EXPRESSION PROTEIN 9, MITOCHONDRIAL"/>
    <property type="match status" value="1"/>
</dbReference>
<evidence type="ECO:0000256" key="4">
    <source>
        <dbReference type="ARBA" id="ARBA00022946"/>
    </source>
</evidence>
<evidence type="ECO:0000256" key="11">
    <source>
        <dbReference type="SAM" id="Coils"/>
    </source>
</evidence>
<feature type="compositionally biased region" description="Pro residues" evidence="12">
    <location>
        <begin position="79"/>
        <end position="91"/>
    </location>
</feature>
<organism evidence="13 14">
    <name type="scientific">Discina gigas</name>
    <dbReference type="NCBI Taxonomy" id="1032678"/>
    <lineage>
        <taxon>Eukaryota</taxon>
        <taxon>Fungi</taxon>
        <taxon>Dikarya</taxon>
        <taxon>Ascomycota</taxon>
        <taxon>Pezizomycotina</taxon>
        <taxon>Pezizomycetes</taxon>
        <taxon>Pezizales</taxon>
        <taxon>Discinaceae</taxon>
        <taxon>Discina</taxon>
    </lineage>
</organism>
<feature type="transmembrane region" description="Helical" evidence="10">
    <location>
        <begin position="426"/>
        <end position="448"/>
    </location>
</feature>
<evidence type="ECO:0000256" key="7">
    <source>
        <dbReference type="ARBA" id="ARBA00023128"/>
    </source>
</evidence>
<sequence length="451" mass="49980">MRPLFRSILLSRPSTACSATSTIRQLHWSFGLARIGCQNPPPLPQQQKQRGQRLKLGQIRWVSSGMGDAGGTGSGGDRPSPPPASPPPVPGPNFRNLPSQKEFRRSQMAKKVSGAMEDLQVAVFTAGQKLNVLTGYSEIESLKNQIETLEVTVKSSRTAVRTAKEVYQAAIARRSASQREVNELLQRKHAWSPSDLERFTSLYRSDHANEQAESAAQEQLAVAERVADDVQTKLSRSILSRYHEEQIWSDKIRRASTWVTWGLMGINVLLFVVVQLWLEPWKRRRLVGGFEEKVREVIQEEGLRAALLNMRVEPKTAVASIVEPVVEEIEASVGEILTEAGTAAVVDSEPVLLEDDILHTPAGEDEALVEDIAAVEATGEVDREEHQNMWYTRGILGEVGKWVWYAGGQVDDAFSEQVIYIKKYEFATALLGSMGLGAFLSALISLILNKL</sequence>
<reference evidence="13 14" key="1">
    <citation type="submission" date="2024-02" db="EMBL/GenBank/DDBJ databases">
        <title>Discinaceae phylogenomics.</title>
        <authorList>
            <person name="Dirks A.C."/>
            <person name="James T.Y."/>
        </authorList>
    </citation>
    <scope>NUCLEOTIDE SEQUENCE [LARGE SCALE GENOMIC DNA]</scope>
    <source>
        <strain evidence="13 14">ACD0624</strain>
    </source>
</reference>
<keyword evidence="7 10" id="KW-0496">Mitochondrion</keyword>
<evidence type="ECO:0000256" key="8">
    <source>
        <dbReference type="ARBA" id="ARBA00023136"/>
    </source>
</evidence>
<feature type="transmembrane region" description="Helical" evidence="10">
    <location>
        <begin position="258"/>
        <end position="278"/>
    </location>
</feature>
<dbReference type="Proteomes" id="UP001447188">
    <property type="component" value="Unassembled WGS sequence"/>
</dbReference>